<evidence type="ECO:0000259" key="3">
    <source>
        <dbReference type="Pfam" id="PF09557"/>
    </source>
</evidence>
<feature type="region of interest" description="Disordered" evidence="1">
    <location>
        <begin position="99"/>
        <end position="220"/>
    </location>
</feature>
<dbReference type="AlphaFoldDB" id="A0A7W3LTH4"/>
<keyword evidence="5" id="KW-1185">Reference proteome</keyword>
<gene>
    <name evidence="4" type="ORF">HNR61_005662</name>
</gene>
<organism evidence="4 5">
    <name type="scientific">Actinomadura namibiensis</name>
    <dbReference type="NCBI Taxonomy" id="182080"/>
    <lineage>
        <taxon>Bacteria</taxon>
        <taxon>Bacillati</taxon>
        <taxon>Actinomycetota</taxon>
        <taxon>Actinomycetes</taxon>
        <taxon>Streptosporangiales</taxon>
        <taxon>Thermomonosporaceae</taxon>
        <taxon>Actinomadura</taxon>
    </lineage>
</organism>
<comment type="caution">
    <text evidence="4">The sequence shown here is derived from an EMBL/GenBank/DDBJ whole genome shotgun (WGS) entry which is preliminary data.</text>
</comment>
<dbReference type="InterPro" id="IPR052967">
    <property type="entry name" value="Stress_Response_Assoc"/>
</dbReference>
<feature type="compositionally biased region" description="Basic and acidic residues" evidence="1">
    <location>
        <begin position="210"/>
        <end position="220"/>
    </location>
</feature>
<dbReference type="PANTHER" id="PTHR38463:SF1">
    <property type="entry name" value="STRESS RESPONSE PROTEIN YSNF"/>
    <property type="match status" value="1"/>
</dbReference>
<dbReference type="GO" id="GO:0030077">
    <property type="term" value="C:plasma membrane light-harvesting complex"/>
    <property type="evidence" value="ECO:0007669"/>
    <property type="project" value="InterPro"/>
</dbReference>
<dbReference type="RefSeq" id="WP_182846156.1">
    <property type="nucleotide sequence ID" value="NZ_BAAALP010000001.1"/>
</dbReference>
<dbReference type="InterPro" id="IPR014747">
    <property type="entry name" value="Bac_photo_RC_H_C"/>
</dbReference>
<dbReference type="GO" id="GO:0019684">
    <property type="term" value="P:photosynthesis, light reaction"/>
    <property type="evidence" value="ECO:0007669"/>
    <property type="project" value="InterPro"/>
</dbReference>
<evidence type="ECO:0000313" key="4">
    <source>
        <dbReference type="EMBL" id="MBA8954008.1"/>
    </source>
</evidence>
<name>A0A7W3LTH4_ACTNM</name>
<dbReference type="InterPro" id="IPR027275">
    <property type="entry name" value="PRC-brl_dom"/>
</dbReference>
<sequence length="351" mass="39522">MTTREHHLVGRRLVGSDGEELGTVTRVVHAENSEAPEWLVIRYGLFGMRERLVPYAGARTTEEEISVPLDREMVRSSPDVDLEQGLTTADEEALARHYHRGPHGTLPGSPPPASFEKHRMTEAKATADGTPPPQARPMATERPAATPPTPKADRPVAGQRQWKTEETRPSATSDDSTPRPENARTENMRAENMRAENRGQVRQPAPEKPTAGERDGNEVELTRYEERLSVDKRVEEAARVKIRRVVERQEHDQTVAVLADDYDIVRQPIEGGKAEQHAMGEDEQELILYRERLVVTKVAVPVERVVLRRKKAEKRQTVRETLAKERIEVEKVDVPVQPAQERARAGGRTAR</sequence>
<feature type="compositionally biased region" description="Basic and acidic residues" evidence="1">
    <location>
        <begin position="176"/>
        <end position="199"/>
    </location>
</feature>
<dbReference type="Pfam" id="PF05239">
    <property type="entry name" value="PRC"/>
    <property type="match status" value="1"/>
</dbReference>
<dbReference type="Gene3D" id="3.90.50.10">
    <property type="entry name" value="Photosynthetic Reaction Center, subunit H, domain 2"/>
    <property type="match status" value="1"/>
</dbReference>
<dbReference type="Proteomes" id="UP000572680">
    <property type="component" value="Unassembled WGS sequence"/>
</dbReference>
<feature type="domain" description="DUF2382" evidence="3">
    <location>
        <begin position="221"/>
        <end position="329"/>
    </location>
</feature>
<accession>A0A7W3LTH4</accession>
<dbReference type="SUPFAM" id="SSF50346">
    <property type="entry name" value="PRC-barrel domain"/>
    <property type="match status" value="1"/>
</dbReference>
<proteinExistence type="predicted"/>
<evidence type="ECO:0000313" key="5">
    <source>
        <dbReference type="Proteomes" id="UP000572680"/>
    </source>
</evidence>
<dbReference type="InterPro" id="IPR011033">
    <property type="entry name" value="PRC_barrel-like_sf"/>
</dbReference>
<reference evidence="4 5" key="1">
    <citation type="submission" date="2020-08" db="EMBL/GenBank/DDBJ databases">
        <title>Genomic Encyclopedia of Type Strains, Phase IV (KMG-IV): sequencing the most valuable type-strain genomes for metagenomic binning, comparative biology and taxonomic classification.</title>
        <authorList>
            <person name="Goeker M."/>
        </authorList>
    </citation>
    <scope>NUCLEOTIDE SEQUENCE [LARGE SCALE GENOMIC DNA]</scope>
    <source>
        <strain evidence="4 5">DSM 44197</strain>
    </source>
</reference>
<feature type="domain" description="PRC-barrel" evidence="2">
    <location>
        <begin position="7"/>
        <end position="64"/>
    </location>
</feature>
<evidence type="ECO:0000259" key="2">
    <source>
        <dbReference type="Pfam" id="PF05239"/>
    </source>
</evidence>
<dbReference type="InterPro" id="IPR019060">
    <property type="entry name" value="DUF2382"/>
</dbReference>
<dbReference type="Pfam" id="PF09557">
    <property type="entry name" value="DUF2382"/>
    <property type="match status" value="1"/>
</dbReference>
<evidence type="ECO:0000256" key="1">
    <source>
        <dbReference type="SAM" id="MobiDB-lite"/>
    </source>
</evidence>
<dbReference type="EMBL" id="JACJIA010000008">
    <property type="protein sequence ID" value="MBA8954008.1"/>
    <property type="molecule type" value="Genomic_DNA"/>
</dbReference>
<dbReference type="PANTHER" id="PTHR38463">
    <property type="entry name" value="STRESS RESPONSE PROTEIN YSNF"/>
    <property type="match status" value="1"/>
</dbReference>
<protein>
    <submittedName>
        <fullName evidence="4">Stress response protein YsnF</fullName>
    </submittedName>
</protein>